<comment type="caution">
    <text evidence="16">The sequence shown here is derived from an EMBL/GenBank/DDBJ whole genome shotgun (WGS) entry which is preliminary data.</text>
</comment>
<comment type="similarity">
    <text evidence="3">Belongs to the glutamate synthase family.</text>
</comment>
<keyword evidence="7" id="KW-0479">Metal-binding</keyword>
<evidence type="ECO:0000256" key="6">
    <source>
        <dbReference type="ARBA" id="ARBA00022643"/>
    </source>
</evidence>
<evidence type="ECO:0000256" key="10">
    <source>
        <dbReference type="ARBA" id="ARBA00023004"/>
    </source>
</evidence>
<evidence type="ECO:0000256" key="7">
    <source>
        <dbReference type="ARBA" id="ARBA00022723"/>
    </source>
</evidence>
<dbReference type="PANTHER" id="PTHR11938">
    <property type="entry name" value="FAD NADPH DEHYDROGENASE/OXIDOREDUCTASE"/>
    <property type="match status" value="1"/>
</dbReference>
<dbReference type="EMBL" id="VDEP01000420">
    <property type="protein sequence ID" value="KAA1085030.1"/>
    <property type="molecule type" value="Genomic_DNA"/>
</dbReference>
<keyword evidence="6" id="KW-0288">FMN</keyword>
<dbReference type="AlphaFoldDB" id="A0A5B0NA66"/>
<dbReference type="GO" id="GO:0016040">
    <property type="term" value="F:glutamate synthase (NADH) activity"/>
    <property type="evidence" value="ECO:0007669"/>
    <property type="project" value="TreeGrafter"/>
</dbReference>
<dbReference type="InterPro" id="IPR013785">
    <property type="entry name" value="Aldolase_TIM"/>
</dbReference>
<dbReference type="Gene3D" id="3.20.20.70">
    <property type="entry name" value="Aldolase class I"/>
    <property type="match status" value="1"/>
</dbReference>
<keyword evidence="5" id="KW-0285">Flavoprotein</keyword>
<evidence type="ECO:0000256" key="2">
    <source>
        <dbReference type="ARBA" id="ARBA00001927"/>
    </source>
</evidence>
<evidence type="ECO:0000256" key="4">
    <source>
        <dbReference type="ARBA" id="ARBA00022605"/>
    </source>
</evidence>
<name>A0A5B0NA66_PUCGR</name>
<comment type="pathway">
    <text evidence="14">Amino-acid biosynthesis.</text>
</comment>
<keyword evidence="9" id="KW-0560">Oxidoreductase</keyword>
<evidence type="ECO:0000256" key="5">
    <source>
        <dbReference type="ARBA" id="ARBA00022630"/>
    </source>
</evidence>
<dbReference type="GO" id="GO:0046872">
    <property type="term" value="F:metal ion binding"/>
    <property type="evidence" value="ECO:0007669"/>
    <property type="project" value="UniProtKB-KW"/>
</dbReference>
<keyword evidence="11" id="KW-0411">Iron-sulfur</keyword>
<dbReference type="Proteomes" id="UP000325313">
    <property type="component" value="Unassembled WGS sequence"/>
</dbReference>
<gene>
    <name evidence="16" type="ORF">PGTUg99_003674</name>
</gene>
<evidence type="ECO:0000256" key="1">
    <source>
        <dbReference type="ARBA" id="ARBA00001917"/>
    </source>
</evidence>
<keyword evidence="10" id="KW-0408">Iron</keyword>
<dbReference type="GO" id="GO:0019676">
    <property type="term" value="P:ammonia assimilation cycle"/>
    <property type="evidence" value="ECO:0007669"/>
    <property type="project" value="TreeGrafter"/>
</dbReference>
<proteinExistence type="inferred from homology"/>
<reference evidence="16 17" key="1">
    <citation type="submission" date="2019-05" db="EMBL/GenBank/DDBJ databases">
        <title>Emergence of the Ug99 lineage of the wheat stem rust pathogen through somatic hybridization.</title>
        <authorList>
            <person name="Li F."/>
            <person name="Upadhyaya N.M."/>
            <person name="Sperschneider J."/>
            <person name="Matny O."/>
            <person name="Nguyen-Phuc H."/>
            <person name="Mago R."/>
            <person name="Raley C."/>
            <person name="Miller M.E."/>
            <person name="Silverstein K.A.T."/>
            <person name="Henningsen E."/>
            <person name="Hirsch C.D."/>
            <person name="Visser B."/>
            <person name="Pretorius Z.A."/>
            <person name="Steffenson B.J."/>
            <person name="Schwessinger B."/>
            <person name="Dodds P.N."/>
            <person name="Figueroa M."/>
        </authorList>
    </citation>
    <scope>NUCLEOTIDE SEQUENCE [LARGE SCALE GENOMIC DNA]</scope>
    <source>
        <strain evidence="16 17">Ug99</strain>
    </source>
</reference>
<evidence type="ECO:0000256" key="12">
    <source>
        <dbReference type="ARBA" id="ARBA00023164"/>
    </source>
</evidence>
<evidence type="ECO:0000256" key="3">
    <source>
        <dbReference type="ARBA" id="ARBA00009716"/>
    </source>
</evidence>
<sequence length="104" mass="10887">MSYGSISQEAHRALAITMNRLGGKSNTSEGGENAADHLKGGYPWIPARIPAAADRYPPAGADADADGQFAGKSSRISASARIGYPHPRGYPDVERPSLLPIGLL</sequence>
<evidence type="ECO:0000256" key="13">
    <source>
        <dbReference type="ARBA" id="ARBA00023291"/>
    </source>
</evidence>
<evidence type="ECO:0000313" key="16">
    <source>
        <dbReference type="EMBL" id="KAA1085030.1"/>
    </source>
</evidence>
<protein>
    <recommendedName>
        <fullName evidence="15">Glutamate synthase domain-containing protein</fullName>
    </recommendedName>
</protein>
<dbReference type="GO" id="GO:0006537">
    <property type="term" value="P:glutamate biosynthetic process"/>
    <property type="evidence" value="ECO:0007669"/>
    <property type="project" value="UniProtKB-KW"/>
</dbReference>
<evidence type="ECO:0000256" key="9">
    <source>
        <dbReference type="ARBA" id="ARBA00023002"/>
    </source>
</evidence>
<feature type="domain" description="Glutamate synthase" evidence="15">
    <location>
        <begin position="1"/>
        <end position="36"/>
    </location>
</feature>
<dbReference type="Pfam" id="PF01645">
    <property type="entry name" value="Glu_synthase"/>
    <property type="match status" value="1"/>
</dbReference>
<accession>A0A5B0NA66</accession>
<keyword evidence="4" id="KW-0028">Amino-acid biosynthesis</keyword>
<evidence type="ECO:0000256" key="14">
    <source>
        <dbReference type="ARBA" id="ARBA00029440"/>
    </source>
</evidence>
<organism evidence="16 17">
    <name type="scientific">Puccinia graminis f. sp. tritici</name>
    <dbReference type="NCBI Taxonomy" id="56615"/>
    <lineage>
        <taxon>Eukaryota</taxon>
        <taxon>Fungi</taxon>
        <taxon>Dikarya</taxon>
        <taxon>Basidiomycota</taxon>
        <taxon>Pucciniomycotina</taxon>
        <taxon>Pucciniomycetes</taxon>
        <taxon>Pucciniales</taxon>
        <taxon>Pucciniaceae</taxon>
        <taxon>Puccinia</taxon>
    </lineage>
</organism>
<evidence type="ECO:0000313" key="17">
    <source>
        <dbReference type="Proteomes" id="UP000325313"/>
    </source>
</evidence>
<keyword evidence="12" id="KW-0314">Glutamate biosynthesis</keyword>
<dbReference type="PANTHER" id="PTHR11938:SF133">
    <property type="entry name" value="GLUTAMATE SYNTHASE (NADH)"/>
    <property type="match status" value="1"/>
</dbReference>
<keyword evidence="13" id="KW-0003">3Fe-4S</keyword>
<evidence type="ECO:0000256" key="8">
    <source>
        <dbReference type="ARBA" id="ARBA00022962"/>
    </source>
</evidence>
<comment type="cofactor">
    <cofactor evidence="2">
        <name>[3Fe-4S] cluster</name>
        <dbReference type="ChEBI" id="CHEBI:21137"/>
    </cofactor>
</comment>
<keyword evidence="8" id="KW-0315">Glutamine amidotransferase</keyword>
<comment type="cofactor">
    <cofactor evidence="1">
        <name>FMN</name>
        <dbReference type="ChEBI" id="CHEBI:58210"/>
    </cofactor>
</comment>
<dbReference type="InterPro" id="IPR050711">
    <property type="entry name" value="ET-N_metabolism_enzyme"/>
</dbReference>
<dbReference type="SUPFAM" id="SSF51395">
    <property type="entry name" value="FMN-linked oxidoreductases"/>
    <property type="match status" value="1"/>
</dbReference>
<dbReference type="GO" id="GO:0051538">
    <property type="term" value="F:3 iron, 4 sulfur cluster binding"/>
    <property type="evidence" value="ECO:0007669"/>
    <property type="project" value="UniProtKB-KW"/>
</dbReference>
<evidence type="ECO:0000259" key="15">
    <source>
        <dbReference type="Pfam" id="PF01645"/>
    </source>
</evidence>
<evidence type="ECO:0000256" key="11">
    <source>
        <dbReference type="ARBA" id="ARBA00023014"/>
    </source>
</evidence>
<dbReference type="InterPro" id="IPR002932">
    <property type="entry name" value="Glu_synthdom"/>
</dbReference>